<sequence length="42" mass="4786">MQGFSGLENQVALEEAELLICRFKVQYHASFCFKVFSALSSR</sequence>
<name>A9NM16_PICSI</name>
<dbReference type="EMBL" id="EF082312">
    <property type="protein sequence ID" value="ABK21677.1"/>
    <property type="molecule type" value="mRNA"/>
</dbReference>
<protein>
    <submittedName>
        <fullName evidence="1">Uncharacterized protein</fullName>
    </submittedName>
</protein>
<organism evidence="1">
    <name type="scientific">Picea sitchensis</name>
    <name type="common">Sitka spruce</name>
    <name type="synonym">Pinus sitchensis</name>
    <dbReference type="NCBI Taxonomy" id="3332"/>
    <lineage>
        <taxon>Eukaryota</taxon>
        <taxon>Viridiplantae</taxon>
        <taxon>Streptophyta</taxon>
        <taxon>Embryophyta</taxon>
        <taxon>Tracheophyta</taxon>
        <taxon>Spermatophyta</taxon>
        <taxon>Pinopsida</taxon>
        <taxon>Pinidae</taxon>
        <taxon>Conifers I</taxon>
        <taxon>Pinales</taxon>
        <taxon>Pinaceae</taxon>
        <taxon>Picea</taxon>
    </lineage>
</organism>
<accession>A9NM16</accession>
<reference evidence="1" key="1">
    <citation type="journal article" date="2008" name="BMC Genomics">
        <title>A conifer genomics resource of 200,000 spruce (Picea spp.) ESTs and 6,464 high-quality, sequence-finished full-length cDNAs for Sitka spruce (Picea sitchensis).</title>
        <authorList>
            <person name="Ralph S.G."/>
            <person name="Chun H.J."/>
            <person name="Kolosova N."/>
            <person name="Cooper D."/>
            <person name="Oddy C."/>
            <person name="Ritland C.E."/>
            <person name="Kirkpatrick R."/>
            <person name="Moore R."/>
            <person name="Barber S."/>
            <person name="Holt R.A."/>
            <person name="Jones S.J."/>
            <person name="Marra M.A."/>
            <person name="Douglas C.J."/>
            <person name="Ritland K."/>
            <person name="Bohlmann J."/>
        </authorList>
    </citation>
    <scope>NUCLEOTIDE SEQUENCE</scope>
    <source>
        <tissue evidence="1">Green portion of the leader tissue</tissue>
    </source>
</reference>
<dbReference type="AlphaFoldDB" id="A9NM16"/>
<evidence type="ECO:0000313" key="1">
    <source>
        <dbReference type="EMBL" id="ABK21677.1"/>
    </source>
</evidence>
<proteinExistence type="evidence at transcript level"/>